<protein>
    <recommendedName>
        <fullName evidence="4">Secreted protein</fullName>
    </recommendedName>
</protein>
<evidence type="ECO:0000256" key="1">
    <source>
        <dbReference type="SAM" id="Phobius"/>
    </source>
</evidence>
<proteinExistence type="predicted"/>
<dbReference type="EMBL" id="JAFNEN010000683">
    <property type="protein sequence ID" value="KAG8178584.1"/>
    <property type="molecule type" value="Genomic_DNA"/>
</dbReference>
<evidence type="ECO:0000313" key="2">
    <source>
        <dbReference type="EMBL" id="KAG8178584.1"/>
    </source>
</evidence>
<dbReference type="AlphaFoldDB" id="A0AAV6U4M5"/>
<dbReference type="Proteomes" id="UP000827092">
    <property type="component" value="Unassembled WGS sequence"/>
</dbReference>
<accession>A0AAV6U4M5</accession>
<organism evidence="2 3">
    <name type="scientific">Oedothorax gibbosus</name>
    <dbReference type="NCBI Taxonomy" id="931172"/>
    <lineage>
        <taxon>Eukaryota</taxon>
        <taxon>Metazoa</taxon>
        <taxon>Ecdysozoa</taxon>
        <taxon>Arthropoda</taxon>
        <taxon>Chelicerata</taxon>
        <taxon>Arachnida</taxon>
        <taxon>Araneae</taxon>
        <taxon>Araneomorphae</taxon>
        <taxon>Entelegynae</taxon>
        <taxon>Araneoidea</taxon>
        <taxon>Linyphiidae</taxon>
        <taxon>Erigoninae</taxon>
        <taxon>Oedothorax</taxon>
    </lineage>
</organism>
<evidence type="ECO:0000313" key="3">
    <source>
        <dbReference type="Proteomes" id="UP000827092"/>
    </source>
</evidence>
<keyword evidence="1" id="KW-0472">Membrane</keyword>
<keyword evidence="1" id="KW-1133">Transmembrane helix</keyword>
<keyword evidence="3" id="KW-1185">Reference proteome</keyword>
<comment type="caution">
    <text evidence="2">The sequence shown here is derived from an EMBL/GenBank/DDBJ whole genome shotgun (WGS) entry which is preliminary data.</text>
</comment>
<reference evidence="2 3" key="1">
    <citation type="journal article" date="2022" name="Nat. Ecol. Evol.">
        <title>A masculinizing supergene underlies an exaggerated male reproductive morph in a spider.</title>
        <authorList>
            <person name="Hendrickx F."/>
            <person name="De Corte Z."/>
            <person name="Sonet G."/>
            <person name="Van Belleghem S.M."/>
            <person name="Kostlbacher S."/>
            <person name="Vangestel C."/>
        </authorList>
    </citation>
    <scope>NUCLEOTIDE SEQUENCE [LARGE SCALE GENOMIC DNA]</scope>
    <source>
        <strain evidence="2">W744_W776</strain>
    </source>
</reference>
<feature type="transmembrane region" description="Helical" evidence="1">
    <location>
        <begin position="20"/>
        <end position="42"/>
    </location>
</feature>
<gene>
    <name evidence="2" type="ORF">JTE90_021004</name>
</gene>
<evidence type="ECO:0008006" key="4">
    <source>
        <dbReference type="Google" id="ProtNLM"/>
    </source>
</evidence>
<sequence>MVALASHRQSTSAFSNCCRVYLILRMWCLKTVVWGLFVLSVAGRMTSESKLLESEDIGEHLMARNAAPIFLCKGPTCVMNFIEKNRENNKRTGGVEEQKENTFYSGW</sequence>
<name>A0AAV6U4M5_9ARAC</name>
<keyword evidence="1" id="KW-0812">Transmembrane</keyword>